<dbReference type="PANTHER" id="PTHR33202:SF2">
    <property type="entry name" value="FERRIC UPTAKE REGULATION PROTEIN"/>
    <property type="match status" value="1"/>
</dbReference>
<feature type="binding site" evidence="11">
    <location>
        <position position="137"/>
    </location>
    <ligand>
        <name>Zn(2+)</name>
        <dbReference type="ChEBI" id="CHEBI:29105"/>
    </ligand>
</feature>
<evidence type="ECO:0000256" key="4">
    <source>
        <dbReference type="ARBA" id="ARBA00022490"/>
    </source>
</evidence>
<feature type="binding site" evidence="11">
    <location>
        <position position="95"/>
    </location>
    <ligand>
        <name>Zn(2+)</name>
        <dbReference type="ChEBI" id="CHEBI:29105"/>
    </ligand>
</feature>
<gene>
    <name evidence="13" type="ORF">A2827_00120</name>
</gene>
<feature type="binding site" evidence="12">
    <location>
        <position position="110"/>
    </location>
    <ligand>
        <name>Fe cation</name>
        <dbReference type="ChEBI" id="CHEBI:24875"/>
    </ligand>
</feature>
<keyword evidence="6 11" id="KW-0479">Metal-binding</keyword>
<comment type="subcellular location">
    <subcellularLocation>
        <location evidence="1">Cytoplasm</location>
    </subcellularLocation>
</comment>
<keyword evidence="10" id="KW-0804">Transcription</keyword>
<comment type="subunit">
    <text evidence="3">Homodimer.</text>
</comment>
<evidence type="ECO:0000256" key="10">
    <source>
        <dbReference type="ARBA" id="ARBA00023163"/>
    </source>
</evidence>
<feature type="binding site" evidence="12">
    <location>
        <position position="129"/>
    </location>
    <ligand>
        <name>Fe cation</name>
        <dbReference type="ChEBI" id="CHEBI:24875"/>
    </ligand>
</feature>
<dbReference type="GO" id="GO:0005829">
    <property type="term" value="C:cytosol"/>
    <property type="evidence" value="ECO:0007669"/>
    <property type="project" value="TreeGrafter"/>
</dbReference>
<evidence type="ECO:0000256" key="9">
    <source>
        <dbReference type="ARBA" id="ARBA00023125"/>
    </source>
</evidence>
<comment type="caution">
    <text evidence="13">The sequence shown here is derived from an EMBL/GenBank/DDBJ whole genome shotgun (WGS) entry which is preliminary data.</text>
</comment>
<feature type="binding site" evidence="11">
    <location>
        <position position="98"/>
    </location>
    <ligand>
        <name>Zn(2+)</name>
        <dbReference type="ChEBI" id="CHEBI:29105"/>
    </ligand>
</feature>
<dbReference type="PANTHER" id="PTHR33202">
    <property type="entry name" value="ZINC UPTAKE REGULATION PROTEIN"/>
    <property type="match status" value="1"/>
</dbReference>
<organism evidence="13 14">
    <name type="scientific">Candidatus Spechtbacteria bacterium RIFCSPHIGHO2_01_FULL_43_30</name>
    <dbReference type="NCBI Taxonomy" id="1802158"/>
    <lineage>
        <taxon>Bacteria</taxon>
        <taxon>Candidatus Spechtiibacteriota</taxon>
    </lineage>
</organism>
<dbReference type="InterPro" id="IPR036388">
    <property type="entry name" value="WH-like_DNA-bd_sf"/>
</dbReference>
<dbReference type="InterPro" id="IPR043135">
    <property type="entry name" value="Fur_C"/>
</dbReference>
<dbReference type="Pfam" id="PF01475">
    <property type="entry name" value="FUR"/>
    <property type="match status" value="1"/>
</dbReference>
<evidence type="ECO:0000256" key="2">
    <source>
        <dbReference type="ARBA" id="ARBA00007957"/>
    </source>
</evidence>
<evidence type="ECO:0000313" key="13">
    <source>
        <dbReference type="EMBL" id="OGZ57946.1"/>
    </source>
</evidence>
<dbReference type="GO" id="GO:0008270">
    <property type="term" value="F:zinc ion binding"/>
    <property type="evidence" value="ECO:0007669"/>
    <property type="project" value="TreeGrafter"/>
</dbReference>
<dbReference type="InterPro" id="IPR002481">
    <property type="entry name" value="FUR"/>
</dbReference>
<dbReference type="Proteomes" id="UP000177932">
    <property type="component" value="Unassembled WGS sequence"/>
</dbReference>
<evidence type="ECO:0000256" key="8">
    <source>
        <dbReference type="ARBA" id="ARBA00023015"/>
    </source>
</evidence>
<accession>A0A1G2H622</accession>
<dbReference type="STRING" id="1802158.A2827_00120"/>
<keyword evidence="9" id="KW-0238">DNA-binding</keyword>
<evidence type="ECO:0000256" key="12">
    <source>
        <dbReference type="PIRSR" id="PIRSR602481-2"/>
    </source>
</evidence>
<dbReference type="GO" id="GO:0045892">
    <property type="term" value="P:negative regulation of DNA-templated transcription"/>
    <property type="evidence" value="ECO:0007669"/>
    <property type="project" value="TreeGrafter"/>
</dbReference>
<evidence type="ECO:0000256" key="6">
    <source>
        <dbReference type="ARBA" id="ARBA00022723"/>
    </source>
</evidence>
<dbReference type="Gene3D" id="1.10.10.10">
    <property type="entry name" value="Winged helix-like DNA-binding domain superfamily/Winged helix DNA-binding domain"/>
    <property type="match status" value="1"/>
</dbReference>
<dbReference type="EMBL" id="MHOD01000018">
    <property type="protein sequence ID" value="OGZ57946.1"/>
    <property type="molecule type" value="Genomic_DNA"/>
</dbReference>
<proteinExistence type="inferred from homology"/>
<feature type="binding site" evidence="12">
    <location>
        <position position="89"/>
    </location>
    <ligand>
        <name>Fe cation</name>
        <dbReference type="ChEBI" id="CHEBI:24875"/>
    </ligand>
</feature>
<evidence type="ECO:0000256" key="5">
    <source>
        <dbReference type="ARBA" id="ARBA00022491"/>
    </source>
</evidence>
<dbReference type="GO" id="GO:0000976">
    <property type="term" value="F:transcription cis-regulatory region binding"/>
    <property type="evidence" value="ECO:0007669"/>
    <property type="project" value="TreeGrafter"/>
</dbReference>
<reference evidence="13 14" key="1">
    <citation type="journal article" date="2016" name="Nat. Commun.">
        <title>Thousands of microbial genomes shed light on interconnected biogeochemical processes in an aquifer system.</title>
        <authorList>
            <person name="Anantharaman K."/>
            <person name="Brown C.T."/>
            <person name="Hug L.A."/>
            <person name="Sharon I."/>
            <person name="Castelle C.J."/>
            <person name="Probst A.J."/>
            <person name="Thomas B.C."/>
            <person name="Singh A."/>
            <person name="Wilkins M.J."/>
            <person name="Karaoz U."/>
            <person name="Brodie E.L."/>
            <person name="Williams K.H."/>
            <person name="Hubbard S.S."/>
            <person name="Banfield J.F."/>
        </authorList>
    </citation>
    <scope>NUCLEOTIDE SEQUENCE [LARGE SCALE GENOMIC DNA]</scope>
</reference>
<comment type="similarity">
    <text evidence="2">Belongs to the Fur family.</text>
</comment>
<comment type="cofactor">
    <cofactor evidence="11">
        <name>Zn(2+)</name>
        <dbReference type="ChEBI" id="CHEBI:29105"/>
    </cofactor>
    <text evidence="11">Binds 1 zinc ion per subunit.</text>
</comment>
<evidence type="ECO:0000256" key="1">
    <source>
        <dbReference type="ARBA" id="ARBA00004496"/>
    </source>
</evidence>
<protein>
    <recommendedName>
        <fullName evidence="15">Transcriptional repressor</fullName>
    </recommendedName>
</protein>
<dbReference type="InterPro" id="IPR036390">
    <property type="entry name" value="WH_DNA-bd_sf"/>
</dbReference>
<name>A0A1G2H622_9BACT</name>
<feature type="binding site" evidence="11">
    <location>
        <position position="140"/>
    </location>
    <ligand>
        <name>Zn(2+)</name>
        <dbReference type="ChEBI" id="CHEBI:29105"/>
    </ligand>
</feature>
<keyword evidence="12" id="KW-0408">Iron</keyword>
<keyword evidence="4" id="KW-0963">Cytoplasm</keyword>
<dbReference type="Gene3D" id="3.30.1490.190">
    <property type="match status" value="1"/>
</dbReference>
<keyword evidence="8" id="KW-0805">Transcription regulation</keyword>
<dbReference type="GO" id="GO:0003700">
    <property type="term" value="F:DNA-binding transcription factor activity"/>
    <property type="evidence" value="ECO:0007669"/>
    <property type="project" value="InterPro"/>
</dbReference>
<dbReference type="SUPFAM" id="SSF46785">
    <property type="entry name" value="Winged helix' DNA-binding domain"/>
    <property type="match status" value="1"/>
</dbReference>
<keyword evidence="7 11" id="KW-0862">Zinc</keyword>
<evidence type="ECO:0000256" key="3">
    <source>
        <dbReference type="ARBA" id="ARBA00011738"/>
    </source>
</evidence>
<evidence type="ECO:0008006" key="15">
    <source>
        <dbReference type="Google" id="ProtNLM"/>
    </source>
</evidence>
<keyword evidence="5" id="KW-0678">Repressor</keyword>
<dbReference type="AlphaFoldDB" id="A0A1G2H622"/>
<dbReference type="GO" id="GO:1900376">
    <property type="term" value="P:regulation of secondary metabolite biosynthetic process"/>
    <property type="evidence" value="ECO:0007669"/>
    <property type="project" value="TreeGrafter"/>
</dbReference>
<dbReference type="CDD" id="cd07153">
    <property type="entry name" value="Fur_like"/>
    <property type="match status" value="1"/>
</dbReference>
<comment type="cofactor">
    <cofactor evidence="12">
        <name>Mn(2+)</name>
        <dbReference type="ChEBI" id="CHEBI:29035"/>
    </cofactor>
    <cofactor evidence="12">
        <name>Fe(2+)</name>
        <dbReference type="ChEBI" id="CHEBI:29033"/>
    </cofactor>
    <text evidence="12">Binds 1 Mn(2+) or Fe(2+) ion per subunit.</text>
</comment>
<evidence type="ECO:0000256" key="7">
    <source>
        <dbReference type="ARBA" id="ARBA00022833"/>
    </source>
</evidence>
<evidence type="ECO:0000313" key="14">
    <source>
        <dbReference type="Proteomes" id="UP000177932"/>
    </source>
</evidence>
<sequence length="141" mass="15944">MNKLNVSKFSDILRSAGYKTTPPRVLLLELLDKAKSPMTIKEIMEKTGEEMDQATAYRALKKLEGAGLVSQIDFQHGHAHFELAATKEHHHHIVCVKCGKVEDFTHCDLEEFSKNISKKSRGFSSIKHHSLEFFGICKSCE</sequence>
<evidence type="ECO:0000256" key="11">
    <source>
        <dbReference type="PIRSR" id="PIRSR602481-1"/>
    </source>
</evidence>